<evidence type="ECO:0000313" key="2">
    <source>
        <dbReference type="Proteomes" id="UP000279962"/>
    </source>
</evidence>
<name>A0A3G2T7K8_9GAMM</name>
<protein>
    <submittedName>
        <fullName evidence="1">Phage tail protein</fullName>
    </submittedName>
</protein>
<dbReference type="Proteomes" id="UP000279962">
    <property type="component" value="Chromosome"/>
</dbReference>
<proteinExistence type="predicted"/>
<dbReference type="AlphaFoldDB" id="A0A3G2T7K8"/>
<gene>
    <name evidence="1" type="ORF">CDG68_15210</name>
</gene>
<reference evidence="1 2" key="1">
    <citation type="submission" date="2018-10" db="EMBL/GenBank/DDBJ databases">
        <title>The complete genome of Acinetobacter wuhouensis strain WCHAW010062.</title>
        <authorList>
            <person name="Hu Y."/>
            <person name="Long H."/>
            <person name="Feng Y."/>
            <person name="Zong Z."/>
        </authorList>
    </citation>
    <scope>NUCLEOTIDE SEQUENCE [LARGE SCALE GENOMIC DNA]</scope>
    <source>
        <strain evidence="1 2">WCHAW010062</strain>
    </source>
</reference>
<evidence type="ECO:0000313" key="1">
    <source>
        <dbReference type="EMBL" id="AYO56320.1"/>
    </source>
</evidence>
<accession>A0A3G2T7K8</accession>
<organism evidence="1 2">
    <name type="scientific">Acinetobacter wuhouensis</name>
    <dbReference type="NCBI Taxonomy" id="1879050"/>
    <lineage>
        <taxon>Bacteria</taxon>
        <taxon>Pseudomonadati</taxon>
        <taxon>Pseudomonadota</taxon>
        <taxon>Gammaproteobacteria</taxon>
        <taxon>Moraxellales</taxon>
        <taxon>Moraxellaceae</taxon>
        <taxon>Acinetobacter</taxon>
    </lineage>
</organism>
<sequence length="299" mass="32172">MIKAAVKTNRLVDVQAITLVTNHTNPQAPVVDVDETTEIIAPLGHTILALDKAPSVGDDTEAWVDHLNFVSDAIEQRPAILVVPFSDIESATLFAAQAPVETCYRIVAVCYHGATGQEAEIGAAMAAALADSNDPALPFNGVNLEGVGAVEDKYKLTFERQERALKAGVCVIATGADGTPEIVRAISTFRKNPGSGVADDIMLDINGALVIDYTRLVMRTAASKERRRKNTGPARRNLRSVFMAEAIKLEKAEILENVTTTADQLTVTQDGNDKTRANAEIPSHWVRGMHVIATTLNVY</sequence>
<dbReference type="EMBL" id="CP033133">
    <property type="protein sequence ID" value="AYO56320.1"/>
    <property type="molecule type" value="Genomic_DNA"/>
</dbReference>